<reference evidence="9" key="1">
    <citation type="submission" date="2019-06" db="EMBL/GenBank/DDBJ databases">
        <authorList>
            <consortium name="Wellcome Sanger Institute Data Sharing"/>
        </authorList>
    </citation>
    <scope>NUCLEOTIDE SEQUENCE [LARGE SCALE GENOMIC DNA]</scope>
</reference>
<dbReference type="PROSITE" id="PS50835">
    <property type="entry name" value="IG_LIKE"/>
    <property type="match status" value="1"/>
</dbReference>
<dbReference type="Proteomes" id="UP000472263">
    <property type="component" value="Chromosome 18"/>
</dbReference>
<reference evidence="9" key="3">
    <citation type="submission" date="2025-09" db="UniProtKB">
        <authorList>
            <consortium name="Ensembl"/>
        </authorList>
    </citation>
    <scope>IDENTIFICATION</scope>
</reference>
<dbReference type="InParanoid" id="A0A667ZN19"/>
<keyword evidence="10" id="KW-1185">Reference proteome</keyword>
<keyword evidence="5" id="KW-0325">Glycoprotein</keyword>
<name>A0A667ZN19_9TELE</name>
<evidence type="ECO:0000256" key="2">
    <source>
        <dbReference type="ARBA" id="ARBA00022729"/>
    </source>
</evidence>
<dbReference type="SUPFAM" id="SSF48726">
    <property type="entry name" value="Immunoglobulin"/>
    <property type="match status" value="1"/>
</dbReference>
<evidence type="ECO:0000256" key="3">
    <source>
        <dbReference type="ARBA" id="ARBA00023136"/>
    </source>
</evidence>
<feature type="domain" description="Ig-like" evidence="8">
    <location>
        <begin position="7"/>
        <end position="120"/>
    </location>
</feature>
<evidence type="ECO:0000256" key="6">
    <source>
        <dbReference type="ARBA" id="ARBA00023319"/>
    </source>
</evidence>
<dbReference type="GO" id="GO:1903037">
    <property type="term" value="P:regulation of leukocyte cell-cell adhesion"/>
    <property type="evidence" value="ECO:0007669"/>
    <property type="project" value="UniProtKB-ARBA"/>
</dbReference>
<dbReference type="InterPro" id="IPR013783">
    <property type="entry name" value="Ig-like_fold"/>
</dbReference>
<dbReference type="InterPro" id="IPR013106">
    <property type="entry name" value="Ig_V-set"/>
</dbReference>
<dbReference type="GO" id="GO:0009897">
    <property type="term" value="C:external side of plasma membrane"/>
    <property type="evidence" value="ECO:0007669"/>
    <property type="project" value="TreeGrafter"/>
</dbReference>
<protein>
    <recommendedName>
        <fullName evidence="8">Ig-like domain-containing protein</fullName>
    </recommendedName>
</protein>
<evidence type="ECO:0000313" key="9">
    <source>
        <dbReference type="Ensembl" id="ENSMMDP00005034291.1"/>
    </source>
</evidence>
<dbReference type="Gene3D" id="2.60.40.10">
    <property type="entry name" value="Immunoglobulins"/>
    <property type="match status" value="1"/>
</dbReference>
<dbReference type="Pfam" id="PF07686">
    <property type="entry name" value="V-set"/>
    <property type="match status" value="1"/>
</dbReference>
<keyword evidence="6" id="KW-0393">Immunoglobulin domain</keyword>
<keyword evidence="7" id="KW-1133">Transmembrane helix</keyword>
<keyword evidence="7" id="KW-0812">Transmembrane</keyword>
<keyword evidence="2" id="KW-0732">Signal</keyword>
<dbReference type="PANTHER" id="PTHR24100">
    <property type="entry name" value="BUTYROPHILIN"/>
    <property type="match status" value="1"/>
</dbReference>
<dbReference type="GO" id="GO:0050852">
    <property type="term" value="P:T cell receptor signaling pathway"/>
    <property type="evidence" value="ECO:0007669"/>
    <property type="project" value="TreeGrafter"/>
</dbReference>
<dbReference type="GO" id="GO:0050863">
    <property type="term" value="P:regulation of T cell activation"/>
    <property type="evidence" value="ECO:0007669"/>
    <property type="project" value="UniProtKB-ARBA"/>
</dbReference>
<dbReference type="PANTHER" id="PTHR24100:SF148">
    <property type="entry name" value="SELECTION AND UPKEEP OF INTRAEPITHELIAL T-CELLS PROTEIN 10-RELATED"/>
    <property type="match status" value="1"/>
</dbReference>
<keyword evidence="3 7" id="KW-0472">Membrane</keyword>
<organism evidence="9 10">
    <name type="scientific">Myripristis murdjan</name>
    <name type="common">pinecone soldierfish</name>
    <dbReference type="NCBI Taxonomy" id="586833"/>
    <lineage>
        <taxon>Eukaryota</taxon>
        <taxon>Metazoa</taxon>
        <taxon>Chordata</taxon>
        <taxon>Craniata</taxon>
        <taxon>Vertebrata</taxon>
        <taxon>Euteleostomi</taxon>
        <taxon>Actinopterygii</taxon>
        <taxon>Neopterygii</taxon>
        <taxon>Teleostei</taxon>
        <taxon>Neoteleostei</taxon>
        <taxon>Acanthomorphata</taxon>
        <taxon>Holocentriformes</taxon>
        <taxon>Holocentridae</taxon>
        <taxon>Myripristis</taxon>
    </lineage>
</organism>
<dbReference type="AlphaFoldDB" id="A0A667ZN19"/>
<dbReference type="GeneTree" id="ENSGT01120000271914"/>
<dbReference type="GO" id="GO:0005102">
    <property type="term" value="F:signaling receptor binding"/>
    <property type="evidence" value="ECO:0007669"/>
    <property type="project" value="TreeGrafter"/>
</dbReference>
<evidence type="ECO:0000256" key="1">
    <source>
        <dbReference type="ARBA" id="ARBA00004370"/>
    </source>
</evidence>
<evidence type="ECO:0000256" key="7">
    <source>
        <dbReference type="SAM" id="Phobius"/>
    </source>
</evidence>
<sequence>MSNFFSPGQDYEIKSTEEVRAVVGENVILPCHTKLPKDLTSLTVVWRKGESFVHLYRNGQDDHDLEHQQYRHRTILFHEDLVKGNLSLKLLHVQLSDQGNYTCSVMKRSQKKKIISSHVSLIEMSVLCSPKMTAPLYLSGGETSTQLGSRVISAIVIAFVILILGTVAGVQKYEANESQLRSVSW</sequence>
<dbReference type="InterPro" id="IPR007110">
    <property type="entry name" value="Ig-like_dom"/>
</dbReference>
<evidence type="ECO:0000256" key="5">
    <source>
        <dbReference type="ARBA" id="ARBA00023180"/>
    </source>
</evidence>
<dbReference type="Ensembl" id="ENSMMDT00005035047.1">
    <property type="protein sequence ID" value="ENSMMDP00005034291.1"/>
    <property type="gene ID" value="ENSMMDG00005016141.1"/>
</dbReference>
<proteinExistence type="predicted"/>
<dbReference type="InterPro" id="IPR036179">
    <property type="entry name" value="Ig-like_dom_sf"/>
</dbReference>
<dbReference type="InterPro" id="IPR003599">
    <property type="entry name" value="Ig_sub"/>
</dbReference>
<dbReference type="InterPro" id="IPR050504">
    <property type="entry name" value="IgSF_BTN/MOG"/>
</dbReference>
<comment type="subcellular location">
    <subcellularLocation>
        <location evidence="1">Membrane</location>
    </subcellularLocation>
</comment>
<dbReference type="GO" id="GO:0001817">
    <property type="term" value="P:regulation of cytokine production"/>
    <property type="evidence" value="ECO:0007669"/>
    <property type="project" value="TreeGrafter"/>
</dbReference>
<dbReference type="SMART" id="SM00409">
    <property type="entry name" value="IG"/>
    <property type="match status" value="1"/>
</dbReference>
<evidence type="ECO:0000259" key="8">
    <source>
        <dbReference type="PROSITE" id="PS50835"/>
    </source>
</evidence>
<dbReference type="FunFam" id="2.60.40.10:FF:000142">
    <property type="entry name" value="V-set domain-containing T-cell activation inhibitor 1"/>
    <property type="match status" value="1"/>
</dbReference>
<evidence type="ECO:0000313" key="10">
    <source>
        <dbReference type="Proteomes" id="UP000472263"/>
    </source>
</evidence>
<accession>A0A667ZN19</accession>
<reference evidence="9" key="2">
    <citation type="submission" date="2025-08" db="UniProtKB">
        <authorList>
            <consortium name="Ensembl"/>
        </authorList>
    </citation>
    <scope>IDENTIFICATION</scope>
</reference>
<evidence type="ECO:0000256" key="4">
    <source>
        <dbReference type="ARBA" id="ARBA00023157"/>
    </source>
</evidence>
<keyword evidence="4" id="KW-1015">Disulfide bond</keyword>
<feature type="transmembrane region" description="Helical" evidence="7">
    <location>
        <begin position="152"/>
        <end position="170"/>
    </location>
</feature>